<gene>
    <name evidence="1" type="ORF">H920_18142</name>
</gene>
<dbReference type="Proteomes" id="UP000028990">
    <property type="component" value="Unassembled WGS sequence"/>
</dbReference>
<keyword evidence="2" id="KW-1185">Reference proteome</keyword>
<organism evidence="1 2">
    <name type="scientific">Fukomys damarensis</name>
    <name type="common">Damaraland mole rat</name>
    <name type="synonym">Cryptomys damarensis</name>
    <dbReference type="NCBI Taxonomy" id="885580"/>
    <lineage>
        <taxon>Eukaryota</taxon>
        <taxon>Metazoa</taxon>
        <taxon>Chordata</taxon>
        <taxon>Craniata</taxon>
        <taxon>Vertebrata</taxon>
        <taxon>Euteleostomi</taxon>
        <taxon>Mammalia</taxon>
        <taxon>Eutheria</taxon>
        <taxon>Euarchontoglires</taxon>
        <taxon>Glires</taxon>
        <taxon>Rodentia</taxon>
        <taxon>Hystricomorpha</taxon>
        <taxon>Bathyergidae</taxon>
        <taxon>Fukomys</taxon>
    </lineage>
</organism>
<protein>
    <submittedName>
        <fullName evidence="1">Uncharacterized protein</fullName>
    </submittedName>
</protein>
<evidence type="ECO:0000313" key="2">
    <source>
        <dbReference type="Proteomes" id="UP000028990"/>
    </source>
</evidence>
<dbReference type="AlphaFoldDB" id="A0A091CQN9"/>
<evidence type="ECO:0000313" key="1">
    <source>
        <dbReference type="EMBL" id="KFO20462.1"/>
    </source>
</evidence>
<proteinExistence type="predicted"/>
<dbReference type="EMBL" id="KN124730">
    <property type="protein sequence ID" value="KFO20462.1"/>
    <property type="molecule type" value="Genomic_DNA"/>
</dbReference>
<sequence>MLQTELRSEFKQQPGTAGWFHLWIISSIILRLIDTLAAAQIPGPGEDLHSAPVDGSPSRRHQLSTILWCPELLSASYVGVKREMEKGYGPDGEQGIMQRETNGEESLPGCCCQVARTQMVLAGVESQPVQLCGQRMQRPCLFREEDSGKGAGLLSPAILPVPSALHPQASVSRPSPLAINTSTTTISIITNAITITTNDITIATNTINSILSTASYSSTDSTTPRTLASL</sequence>
<reference evidence="1 2" key="1">
    <citation type="submission" date="2013-11" db="EMBL/GenBank/DDBJ databases">
        <title>The Damaraland mole rat (Fukomys damarensis) genome and evolution of African mole rats.</title>
        <authorList>
            <person name="Gladyshev V.N."/>
            <person name="Fang X."/>
        </authorList>
    </citation>
    <scope>NUCLEOTIDE SEQUENCE [LARGE SCALE GENOMIC DNA]</scope>
    <source>
        <tissue evidence="1">Liver</tissue>
    </source>
</reference>
<name>A0A091CQN9_FUKDA</name>
<accession>A0A091CQN9</accession>